<gene>
    <name evidence="7" type="ORF">DJ90_3428</name>
</gene>
<dbReference type="Gene3D" id="3.40.50.1980">
    <property type="entry name" value="Nitrogenase molybdenum iron protein domain"/>
    <property type="match status" value="2"/>
</dbReference>
<dbReference type="GO" id="GO:1901678">
    <property type="term" value="P:iron coordination entity transport"/>
    <property type="evidence" value="ECO:0007669"/>
    <property type="project" value="UniProtKB-ARBA"/>
</dbReference>
<dbReference type="EMBL" id="JMQA01000030">
    <property type="protein sequence ID" value="KFN07976.1"/>
    <property type="molecule type" value="Genomic_DNA"/>
</dbReference>
<evidence type="ECO:0000256" key="4">
    <source>
        <dbReference type="ARBA" id="ARBA00022729"/>
    </source>
</evidence>
<dbReference type="PROSITE" id="PS50983">
    <property type="entry name" value="FE_B12_PBP"/>
    <property type="match status" value="1"/>
</dbReference>
<dbReference type="Pfam" id="PF01497">
    <property type="entry name" value="Peripla_BP_2"/>
    <property type="match status" value="1"/>
</dbReference>
<dbReference type="STRING" id="44252.DJ90_3428"/>
<name>A0A090ZV10_PAEMA</name>
<dbReference type="InterPro" id="IPR051313">
    <property type="entry name" value="Bact_iron-sidero_bind"/>
</dbReference>
<dbReference type="PROSITE" id="PS51257">
    <property type="entry name" value="PROKAR_LIPOPROTEIN"/>
    <property type="match status" value="1"/>
</dbReference>
<reference evidence="7 8" key="1">
    <citation type="submission" date="2014-04" db="EMBL/GenBank/DDBJ databases">
        <authorList>
            <person name="Bishop-Lilly K.A."/>
            <person name="Broomall S.M."/>
            <person name="Chain P.S."/>
            <person name="Chertkov O."/>
            <person name="Coyne S.R."/>
            <person name="Daligault H.E."/>
            <person name="Davenport K.W."/>
            <person name="Erkkila T."/>
            <person name="Frey K.G."/>
            <person name="Gibbons H.S."/>
            <person name="Gu W."/>
            <person name="Jaissle J."/>
            <person name="Johnson S.L."/>
            <person name="Koroleva G.I."/>
            <person name="Ladner J.T."/>
            <person name="Lo C.-C."/>
            <person name="Minogue T.D."/>
            <person name="Munk C."/>
            <person name="Palacios G.F."/>
            <person name="Redden C.L."/>
            <person name="Rosenzweig C.N."/>
            <person name="Scholz M.B."/>
            <person name="Teshima H."/>
            <person name="Xu Y."/>
        </authorList>
    </citation>
    <scope>NUCLEOTIDE SEQUENCE [LARGE SCALE GENOMIC DNA]</scope>
    <source>
        <strain evidence="7 8">8244</strain>
    </source>
</reference>
<evidence type="ECO:0000313" key="8">
    <source>
        <dbReference type="Proteomes" id="UP000029278"/>
    </source>
</evidence>
<comment type="caution">
    <text evidence="7">The sequence shown here is derived from an EMBL/GenBank/DDBJ whole genome shotgun (WGS) entry which is preliminary data.</text>
</comment>
<proteinExistence type="inferred from homology"/>
<dbReference type="PANTHER" id="PTHR30532:SF26">
    <property type="entry name" value="IRON(3+)-HYDROXAMATE-BINDING PROTEIN FHUD"/>
    <property type="match status" value="1"/>
</dbReference>
<evidence type="ECO:0000256" key="2">
    <source>
        <dbReference type="ARBA" id="ARBA00008814"/>
    </source>
</evidence>
<accession>A0A090ZV10</accession>
<dbReference type="HOGENOM" id="CLU_038034_0_1_9"/>
<dbReference type="PANTHER" id="PTHR30532">
    <property type="entry name" value="IRON III DICITRATE-BINDING PERIPLASMIC PROTEIN"/>
    <property type="match status" value="1"/>
</dbReference>
<dbReference type="Proteomes" id="UP000029278">
    <property type="component" value="Unassembled WGS sequence"/>
</dbReference>
<feature type="chain" id="PRO_5039506340" evidence="5">
    <location>
        <begin position="23"/>
        <end position="348"/>
    </location>
</feature>
<evidence type="ECO:0000256" key="3">
    <source>
        <dbReference type="ARBA" id="ARBA00022448"/>
    </source>
</evidence>
<comment type="similarity">
    <text evidence="2">Belongs to the bacterial solute-binding protein 8 family.</text>
</comment>
<feature type="domain" description="Fe/B12 periplasmic-binding" evidence="6">
    <location>
        <begin position="84"/>
        <end position="346"/>
    </location>
</feature>
<comment type="subcellular location">
    <subcellularLocation>
        <location evidence="1">Cell envelope</location>
    </subcellularLocation>
</comment>
<dbReference type="AlphaFoldDB" id="A0A090ZV10"/>
<evidence type="ECO:0000313" key="7">
    <source>
        <dbReference type="EMBL" id="KFN07976.1"/>
    </source>
</evidence>
<evidence type="ECO:0000256" key="5">
    <source>
        <dbReference type="SAM" id="SignalP"/>
    </source>
</evidence>
<organism evidence="7 8">
    <name type="scientific">Paenibacillus macerans</name>
    <name type="common">Bacillus macerans</name>
    <dbReference type="NCBI Taxonomy" id="44252"/>
    <lineage>
        <taxon>Bacteria</taxon>
        <taxon>Bacillati</taxon>
        <taxon>Bacillota</taxon>
        <taxon>Bacilli</taxon>
        <taxon>Bacillales</taxon>
        <taxon>Paenibacillaceae</taxon>
        <taxon>Paenibacillus</taxon>
    </lineage>
</organism>
<evidence type="ECO:0000259" key="6">
    <source>
        <dbReference type="PROSITE" id="PS50983"/>
    </source>
</evidence>
<keyword evidence="3" id="KW-0813">Transport</keyword>
<dbReference type="RefSeq" id="WP_036625012.1">
    <property type="nucleotide sequence ID" value="NZ_JAKOBR010000003.1"/>
</dbReference>
<sequence>MHAFKYRFLTLAVIMLMAVVLAACGGQGGNAGANGAGGAPANGAANGGAAGNAQGGNAGASEGQAGTRVYTDYKGEQVEIPTNPQRIVSITHLGDLAALGVKPAGAGSVALENSVLLQKELEGVENVGDVSVEKVLELQPDLIIVPTYLPAETVEQLKKIAPVVTLATTGWEGVDPLEEVKTVGALLGREKEAEAFITRYKQKAEEAKAKLQEVIGPDETVGTYSIWAKNFWVWPKTRDAGYNLYEMSGLKPLDKIEKEVFPTTGADISLEVLPEYAADHMFVTVYEPDGGAERAQEVMNGSIWKNLPAVKNNHVYKLDNKEFWMVDGLNLEKQLDILVNLVVNQNQK</sequence>
<dbReference type="InterPro" id="IPR002491">
    <property type="entry name" value="ABC_transptr_periplasmic_BD"/>
</dbReference>
<dbReference type="PATRIC" id="fig|44252.3.peg.3563"/>
<protein>
    <submittedName>
        <fullName evidence="7">Periplasmic binding family protein</fullName>
    </submittedName>
</protein>
<keyword evidence="4 5" id="KW-0732">Signal</keyword>
<dbReference type="OrthoDB" id="2241086at2"/>
<dbReference type="GO" id="GO:0030288">
    <property type="term" value="C:outer membrane-bounded periplasmic space"/>
    <property type="evidence" value="ECO:0007669"/>
    <property type="project" value="TreeGrafter"/>
</dbReference>
<dbReference type="SUPFAM" id="SSF53807">
    <property type="entry name" value="Helical backbone' metal receptor"/>
    <property type="match status" value="1"/>
</dbReference>
<dbReference type="GeneID" id="77008851"/>
<feature type="signal peptide" evidence="5">
    <location>
        <begin position="1"/>
        <end position="22"/>
    </location>
</feature>
<keyword evidence="8" id="KW-1185">Reference proteome</keyword>
<evidence type="ECO:0000256" key="1">
    <source>
        <dbReference type="ARBA" id="ARBA00004196"/>
    </source>
</evidence>